<dbReference type="PANTHER" id="PTHR23235">
    <property type="entry name" value="KRUEPPEL-LIKE TRANSCRIPTION FACTOR"/>
    <property type="match status" value="1"/>
</dbReference>
<dbReference type="AlphaFoldDB" id="A0A7R8H207"/>
<feature type="domain" description="C2H2-type" evidence="8">
    <location>
        <begin position="71"/>
        <end position="97"/>
    </location>
</feature>
<keyword evidence="5" id="KW-0862">Zinc</keyword>
<dbReference type="PANTHER" id="PTHR23235:SF120">
    <property type="entry name" value="KRUPPEL-LIKE FACTOR 15"/>
    <property type="match status" value="1"/>
</dbReference>
<evidence type="ECO:0000256" key="5">
    <source>
        <dbReference type="ARBA" id="ARBA00022833"/>
    </source>
</evidence>
<evidence type="ECO:0000259" key="8">
    <source>
        <dbReference type="PROSITE" id="PS50157"/>
    </source>
</evidence>
<reference evidence="9" key="1">
    <citation type="submission" date="2021-02" db="EMBL/GenBank/DDBJ databases">
        <authorList>
            <person name="Bekaert M."/>
        </authorList>
    </citation>
    <scope>NUCLEOTIDE SEQUENCE</scope>
    <source>
        <strain evidence="9">IoA-00</strain>
    </source>
</reference>
<evidence type="ECO:0000313" key="10">
    <source>
        <dbReference type="Proteomes" id="UP000675881"/>
    </source>
</evidence>
<protein>
    <submittedName>
        <fullName evidence="9">KRAB</fullName>
    </submittedName>
</protein>
<evidence type="ECO:0000256" key="4">
    <source>
        <dbReference type="ARBA" id="ARBA00022771"/>
    </source>
</evidence>
<dbReference type="PROSITE" id="PS50157">
    <property type="entry name" value="ZINC_FINGER_C2H2_2"/>
    <property type="match status" value="2"/>
</dbReference>
<dbReference type="FunFam" id="3.30.160.60:FF:001498">
    <property type="entry name" value="Zinc finger protein 404"/>
    <property type="match status" value="1"/>
</dbReference>
<dbReference type="InterPro" id="IPR036236">
    <property type="entry name" value="Znf_C2H2_sf"/>
</dbReference>
<organism evidence="9 10">
    <name type="scientific">Lepeophtheirus salmonis</name>
    <name type="common">Salmon louse</name>
    <name type="synonym">Caligus salmonis</name>
    <dbReference type="NCBI Taxonomy" id="72036"/>
    <lineage>
        <taxon>Eukaryota</taxon>
        <taxon>Metazoa</taxon>
        <taxon>Ecdysozoa</taxon>
        <taxon>Arthropoda</taxon>
        <taxon>Crustacea</taxon>
        <taxon>Multicrustacea</taxon>
        <taxon>Hexanauplia</taxon>
        <taxon>Copepoda</taxon>
        <taxon>Siphonostomatoida</taxon>
        <taxon>Caligidae</taxon>
        <taxon>Lepeophtheirus</taxon>
    </lineage>
</organism>
<dbReference type="SMART" id="SM00355">
    <property type="entry name" value="ZnF_C2H2"/>
    <property type="match status" value="2"/>
</dbReference>
<dbReference type="SUPFAM" id="SSF57667">
    <property type="entry name" value="beta-beta-alpha zinc fingers"/>
    <property type="match status" value="1"/>
</dbReference>
<sequence length="126" mass="14410">MDTGSFEINNTEILSKDANNIPMTLPTQEEEKSFMHTDKKKSNVITVIDCFKTDKAKRSHLRNVHLKDKPFDCSVCGKFRASKDLTRHYRTHTGDKPYKCNDCDKRFGSPSNLSEHRNSSYGPSPL</sequence>
<evidence type="ECO:0000256" key="6">
    <source>
        <dbReference type="ARBA" id="ARBA00023242"/>
    </source>
</evidence>
<dbReference type="GO" id="GO:0000978">
    <property type="term" value="F:RNA polymerase II cis-regulatory region sequence-specific DNA binding"/>
    <property type="evidence" value="ECO:0007669"/>
    <property type="project" value="TreeGrafter"/>
</dbReference>
<dbReference type="GO" id="GO:0003682">
    <property type="term" value="F:chromatin binding"/>
    <property type="evidence" value="ECO:0007669"/>
    <property type="project" value="UniProtKB-ARBA"/>
</dbReference>
<dbReference type="GO" id="GO:0000981">
    <property type="term" value="F:DNA-binding transcription factor activity, RNA polymerase II-specific"/>
    <property type="evidence" value="ECO:0007669"/>
    <property type="project" value="TreeGrafter"/>
</dbReference>
<accession>A0A7R8H207</accession>
<dbReference type="OrthoDB" id="264392at2759"/>
<dbReference type="EMBL" id="HG994590">
    <property type="protein sequence ID" value="CAF2804746.1"/>
    <property type="molecule type" value="Genomic_DNA"/>
</dbReference>
<dbReference type="GO" id="GO:0008270">
    <property type="term" value="F:zinc ion binding"/>
    <property type="evidence" value="ECO:0007669"/>
    <property type="project" value="UniProtKB-KW"/>
</dbReference>
<dbReference type="Pfam" id="PF00096">
    <property type="entry name" value="zf-C2H2"/>
    <property type="match status" value="1"/>
</dbReference>
<evidence type="ECO:0000256" key="2">
    <source>
        <dbReference type="ARBA" id="ARBA00022723"/>
    </source>
</evidence>
<dbReference type="GO" id="GO:0005634">
    <property type="term" value="C:nucleus"/>
    <property type="evidence" value="ECO:0007669"/>
    <property type="project" value="UniProtKB-SubCell"/>
</dbReference>
<keyword evidence="3" id="KW-0677">Repeat</keyword>
<feature type="domain" description="C2H2-type" evidence="8">
    <location>
        <begin position="98"/>
        <end position="125"/>
    </location>
</feature>
<evidence type="ECO:0000256" key="3">
    <source>
        <dbReference type="ARBA" id="ARBA00022737"/>
    </source>
</evidence>
<evidence type="ECO:0000256" key="7">
    <source>
        <dbReference type="SAM" id="MobiDB-lite"/>
    </source>
</evidence>
<keyword evidence="2" id="KW-0479">Metal-binding</keyword>
<name>A0A7R8H207_LEPSM</name>
<feature type="region of interest" description="Disordered" evidence="7">
    <location>
        <begin position="107"/>
        <end position="126"/>
    </location>
</feature>
<keyword evidence="6" id="KW-0539">Nucleus</keyword>
<dbReference type="InterPro" id="IPR013087">
    <property type="entry name" value="Znf_C2H2_type"/>
</dbReference>
<evidence type="ECO:0000256" key="1">
    <source>
        <dbReference type="ARBA" id="ARBA00004123"/>
    </source>
</evidence>
<dbReference type="FunFam" id="3.30.160.60:FF:000690">
    <property type="entry name" value="Zinc finger protein 354C"/>
    <property type="match status" value="1"/>
</dbReference>
<dbReference type="Gene3D" id="3.30.160.60">
    <property type="entry name" value="Classic Zinc Finger"/>
    <property type="match status" value="2"/>
</dbReference>
<gene>
    <name evidence="9" type="ORF">LSAA_3115</name>
</gene>
<proteinExistence type="predicted"/>
<evidence type="ECO:0000313" key="9">
    <source>
        <dbReference type="EMBL" id="CAF2804746.1"/>
    </source>
</evidence>
<feature type="compositionally biased region" description="Polar residues" evidence="7">
    <location>
        <begin position="109"/>
        <end position="126"/>
    </location>
</feature>
<keyword evidence="10" id="KW-1185">Reference proteome</keyword>
<comment type="subcellular location">
    <subcellularLocation>
        <location evidence="1">Nucleus</location>
    </subcellularLocation>
</comment>
<dbReference type="Proteomes" id="UP000675881">
    <property type="component" value="Chromosome 11"/>
</dbReference>
<keyword evidence="4" id="KW-0863">Zinc-finger</keyword>